<protein>
    <submittedName>
        <fullName evidence="2">Uncharacterized protein</fullName>
    </submittedName>
</protein>
<feature type="chain" id="PRO_5021770476" evidence="1">
    <location>
        <begin position="19"/>
        <end position="142"/>
    </location>
</feature>
<evidence type="ECO:0000313" key="3">
    <source>
        <dbReference type="Proteomes" id="UP000321197"/>
    </source>
</evidence>
<proteinExistence type="predicted"/>
<sequence length="142" mass="15203">MKVLLLSWLLLLGAPALAQTLVEVTTVAAIASTLDANVRFPSGSFRAGRGSEAIVARIPDAGRFNLEVYAARGLAARLQAGFVQQILTGFAVAGYFVENQQETQVAGEIRTRYDLKDSAGKAAILFVVRKGDELVYAFGKAR</sequence>
<organism evidence="2 3">
    <name type="scientific">Meiothermus hypogaeus NBRC 106114</name>
    <dbReference type="NCBI Taxonomy" id="1227553"/>
    <lineage>
        <taxon>Bacteria</taxon>
        <taxon>Thermotogati</taxon>
        <taxon>Deinococcota</taxon>
        <taxon>Deinococci</taxon>
        <taxon>Thermales</taxon>
        <taxon>Thermaceae</taxon>
        <taxon>Meiothermus</taxon>
    </lineage>
</organism>
<reference evidence="2 3" key="1">
    <citation type="submission" date="2019-07" db="EMBL/GenBank/DDBJ databases">
        <title>Whole genome shotgun sequence of Meiothermus hypogaeus NBRC 106114.</title>
        <authorList>
            <person name="Hosoyama A."/>
            <person name="Uohara A."/>
            <person name="Ohji S."/>
            <person name="Ichikawa N."/>
        </authorList>
    </citation>
    <scope>NUCLEOTIDE SEQUENCE [LARGE SCALE GENOMIC DNA]</scope>
    <source>
        <strain evidence="2 3">NBRC 106114</strain>
    </source>
</reference>
<name>A0A511R306_9DEIN</name>
<keyword evidence="1" id="KW-0732">Signal</keyword>
<comment type="caution">
    <text evidence="2">The sequence shown here is derived from an EMBL/GenBank/DDBJ whole genome shotgun (WGS) entry which is preliminary data.</text>
</comment>
<gene>
    <name evidence="2" type="ORF">MHY01S_21350</name>
</gene>
<dbReference type="RefSeq" id="WP_119342472.1">
    <property type="nucleotide sequence ID" value="NZ_BJXL01000069.1"/>
</dbReference>
<dbReference type="Proteomes" id="UP000321197">
    <property type="component" value="Unassembled WGS sequence"/>
</dbReference>
<dbReference type="AlphaFoldDB" id="A0A511R306"/>
<evidence type="ECO:0000313" key="2">
    <source>
        <dbReference type="EMBL" id="GEM83969.1"/>
    </source>
</evidence>
<evidence type="ECO:0000256" key="1">
    <source>
        <dbReference type="SAM" id="SignalP"/>
    </source>
</evidence>
<accession>A0A511R306</accession>
<dbReference type="EMBL" id="BJXL01000069">
    <property type="protein sequence ID" value="GEM83969.1"/>
    <property type="molecule type" value="Genomic_DNA"/>
</dbReference>
<feature type="signal peptide" evidence="1">
    <location>
        <begin position="1"/>
        <end position="18"/>
    </location>
</feature>
<dbReference type="OrthoDB" id="26137at2"/>